<keyword evidence="4" id="KW-0597">Phosphoprotein</keyword>
<dbReference type="KEGG" id="stax:MC45_01130"/>
<dbReference type="InterPro" id="IPR003660">
    <property type="entry name" value="HAMP_dom"/>
</dbReference>
<protein>
    <recommendedName>
        <fullName evidence="3">histidine kinase</fullName>
        <ecNumber evidence="3">2.7.13.3</ecNumber>
    </recommendedName>
</protein>
<dbReference type="RefSeq" id="WP_038658533.1">
    <property type="nucleotide sequence ID" value="NZ_CP009571.1"/>
</dbReference>
<dbReference type="SUPFAM" id="SSF55874">
    <property type="entry name" value="ATPase domain of HSP90 chaperone/DNA topoisomerase II/histidine kinase"/>
    <property type="match status" value="1"/>
</dbReference>
<dbReference type="Gene3D" id="1.10.287.130">
    <property type="match status" value="1"/>
</dbReference>
<evidence type="ECO:0000256" key="6">
    <source>
        <dbReference type="ARBA" id="ARBA00022692"/>
    </source>
</evidence>
<keyword evidence="10 11" id="KW-0472">Membrane</keyword>
<dbReference type="STRING" id="1549858.MC45_01130"/>
<evidence type="ECO:0000256" key="11">
    <source>
        <dbReference type="SAM" id="Phobius"/>
    </source>
</evidence>
<keyword evidence="7" id="KW-0418">Kinase</keyword>
<reference evidence="14 15" key="1">
    <citation type="submission" date="2014-09" db="EMBL/GenBank/DDBJ databases">
        <title>Using Illumina technology Improving SMRT sequencing Genome Assembly by RASTools.</title>
        <authorList>
            <person name="Zhou Y."/>
            <person name="Ma T."/>
            <person name="Liu T."/>
        </authorList>
    </citation>
    <scope>NUCLEOTIDE SEQUENCE [LARGE SCALE GENOMIC DNA]</scope>
    <source>
        <strain evidence="14 15">ATCC 55669</strain>
    </source>
</reference>
<evidence type="ECO:0000259" key="13">
    <source>
        <dbReference type="PROSITE" id="PS50885"/>
    </source>
</evidence>
<evidence type="ECO:0000256" key="2">
    <source>
        <dbReference type="ARBA" id="ARBA00004141"/>
    </source>
</evidence>
<evidence type="ECO:0000313" key="14">
    <source>
        <dbReference type="EMBL" id="AIT05258.1"/>
    </source>
</evidence>
<dbReference type="InterPro" id="IPR004358">
    <property type="entry name" value="Sig_transdc_His_kin-like_C"/>
</dbReference>
<feature type="domain" description="Histidine kinase" evidence="12">
    <location>
        <begin position="249"/>
        <end position="449"/>
    </location>
</feature>
<evidence type="ECO:0000256" key="1">
    <source>
        <dbReference type="ARBA" id="ARBA00000085"/>
    </source>
</evidence>
<dbReference type="PANTHER" id="PTHR45436:SF15">
    <property type="entry name" value="SENSOR HISTIDINE KINASE CUSS"/>
    <property type="match status" value="1"/>
</dbReference>
<dbReference type="PRINTS" id="PR00344">
    <property type="entry name" value="BCTRLSENSOR"/>
</dbReference>
<dbReference type="Proteomes" id="UP000033200">
    <property type="component" value="Chromosome"/>
</dbReference>
<dbReference type="EMBL" id="CP009571">
    <property type="protein sequence ID" value="AIT05258.1"/>
    <property type="molecule type" value="Genomic_DNA"/>
</dbReference>
<dbReference type="PROSITE" id="PS50885">
    <property type="entry name" value="HAMP"/>
    <property type="match status" value="1"/>
</dbReference>
<dbReference type="HOGENOM" id="CLU_000445_89_37_5"/>
<feature type="domain" description="HAMP" evidence="13">
    <location>
        <begin position="188"/>
        <end position="241"/>
    </location>
</feature>
<organism evidence="14 15">
    <name type="scientific">Sphingomonas taxi</name>
    <dbReference type="NCBI Taxonomy" id="1549858"/>
    <lineage>
        <taxon>Bacteria</taxon>
        <taxon>Pseudomonadati</taxon>
        <taxon>Pseudomonadota</taxon>
        <taxon>Alphaproteobacteria</taxon>
        <taxon>Sphingomonadales</taxon>
        <taxon>Sphingomonadaceae</taxon>
        <taxon>Sphingomonas</taxon>
    </lineage>
</organism>
<evidence type="ECO:0000256" key="8">
    <source>
        <dbReference type="ARBA" id="ARBA00022989"/>
    </source>
</evidence>
<feature type="transmembrane region" description="Helical" evidence="11">
    <location>
        <begin position="14"/>
        <end position="36"/>
    </location>
</feature>
<name>A0A097ECJ1_9SPHN</name>
<gene>
    <name evidence="14" type="ORF">MC45_01130</name>
</gene>
<evidence type="ECO:0000256" key="5">
    <source>
        <dbReference type="ARBA" id="ARBA00022679"/>
    </source>
</evidence>
<dbReference type="PROSITE" id="PS50109">
    <property type="entry name" value="HIS_KIN"/>
    <property type="match status" value="1"/>
</dbReference>
<dbReference type="AlphaFoldDB" id="A0A097ECJ1"/>
<evidence type="ECO:0000256" key="7">
    <source>
        <dbReference type="ARBA" id="ARBA00022777"/>
    </source>
</evidence>
<feature type="transmembrane region" description="Helical" evidence="11">
    <location>
        <begin position="165"/>
        <end position="186"/>
    </location>
</feature>
<evidence type="ECO:0000256" key="4">
    <source>
        <dbReference type="ARBA" id="ARBA00022553"/>
    </source>
</evidence>
<evidence type="ECO:0000256" key="10">
    <source>
        <dbReference type="ARBA" id="ARBA00023136"/>
    </source>
</evidence>
<dbReference type="Gene3D" id="3.30.565.10">
    <property type="entry name" value="Histidine kinase-like ATPase, C-terminal domain"/>
    <property type="match status" value="1"/>
</dbReference>
<dbReference type="SUPFAM" id="SSF47384">
    <property type="entry name" value="Homodimeric domain of signal transducing histidine kinase"/>
    <property type="match status" value="1"/>
</dbReference>
<dbReference type="GO" id="GO:0000155">
    <property type="term" value="F:phosphorelay sensor kinase activity"/>
    <property type="evidence" value="ECO:0007669"/>
    <property type="project" value="InterPro"/>
</dbReference>
<comment type="catalytic activity">
    <reaction evidence="1">
        <text>ATP + protein L-histidine = ADP + protein N-phospho-L-histidine.</text>
        <dbReference type="EC" id="2.7.13.3"/>
    </reaction>
</comment>
<keyword evidence="9" id="KW-0902">Two-component regulatory system</keyword>
<dbReference type="GO" id="GO:0005886">
    <property type="term" value="C:plasma membrane"/>
    <property type="evidence" value="ECO:0007669"/>
    <property type="project" value="TreeGrafter"/>
</dbReference>
<evidence type="ECO:0000313" key="15">
    <source>
        <dbReference type="Proteomes" id="UP000033200"/>
    </source>
</evidence>
<dbReference type="EC" id="2.7.13.3" evidence="3"/>
<keyword evidence="15" id="KW-1185">Reference proteome</keyword>
<accession>A0A097ECJ1</accession>
<dbReference type="SMART" id="SM00387">
    <property type="entry name" value="HATPase_c"/>
    <property type="match status" value="1"/>
</dbReference>
<dbReference type="CDD" id="cd00075">
    <property type="entry name" value="HATPase"/>
    <property type="match status" value="1"/>
</dbReference>
<dbReference type="CDD" id="cd00082">
    <property type="entry name" value="HisKA"/>
    <property type="match status" value="1"/>
</dbReference>
<dbReference type="InterPro" id="IPR003594">
    <property type="entry name" value="HATPase_dom"/>
</dbReference>
<proteinExistence type="predicted"/>
<evidence type="ECO:0000259" key="12">
    <source>
        <dbReference type="PROSITE" id="PS50109"/>
    </source>
</evidence>
<dbReference type="InterPro" id="IPR050428">
    <property type="entry name" value="TCS_sensor_his_kinase"/>
</dbReference>
<dbReference type="SMART" id="SM00388">
    <property type="entry name" value="HisKA"/>
    <property type="match status" value="1"/>
</dbReference>
<dbReference type="eggNOG" id="COG2205">
    <property type="taxonomic scope" value="Bacteria"/>
</dbReference>
<keyword evidence="6 11" id="KW-0812">Transmembrane</keyword>
<dbReference type="PANTHER" id="PTHR45436">
    <property type="entry name" value="SENSOR HISTIDINE KINASE YKOH"/>
    <property type="match status" value="1"/>
</dbReference>
<comment type="subcellular location">
    <subcellularLocation>
        <location evidence="2">Membrane</location>
        <topology evidence="2">Multi-pass membrane protein</topology>
    </subcellularLocation>
</comment>
<dbReference type="InterPro" id="IPR036890">
    <property type="entry name" value="HATPase_C_sf"/>
</dbReference>
<keyword evidence="8 11" id="KW-1133">Transmembrane helix</keyword>
<evidence type="ECO:0000256" key="3">
    <source>
        <dbReference type="ARBA" id="ARBA00012438"/>
    </source>
</evidence>
<dbReference type="InterPro" id="IPR005467">
    <property type="entry name" value="His_kinase_dom"/>
</dbReference>
<dbReference type="SMART" id="SM00304">
    <property type="entry name" value="HAMP"/>
    <property type="match status" value="1"/>
</dbReference>
<dbReference type="Pfam" id="PF02518">
    <property type="entry name" value="HATPase_c"/>
    <property type="match status" value="1"/>
</dbReference>
<dbReference type="Gene3D" id="6.10.340.10">
    <property type="match status" value="1"/>
</dbReference>
<keyword evidence="5" id="KW-0808">Transferase</keyword>
<evidence type="ECO:0000256" key="9">
    <source>
        <dbReference type="ARBA" id="ARBA00023012"/>
    </source>
</evidence>
<dbReference type="Pfam" id="PF00672">
    <property type="entry name" value="HAMP"/>
    <property type="match status" value="1"/>
</dbReference>
<sequence>MRIVGPRSLLSRILLWHGVAVIVTALAVSLGVYLFLEATADHLERQTLRSQALAVQRALVIDGTGRPGIAIPRDAIAPGTAAGMGYVVVDRSGRALLASSPAPPIMFRHIPRKAEAAYFSRRSRHSVYSGLSVPVVVRGRSMWLVATQNLDHPANIVDDIVRQFLFYGVLIVLPLLLILLAIDALIVRQALRPVRRASALVRTIAPTRLDVRLTDPRLPLEVRPLAEAVNVALDRLTDSLRMQRDFTADAAHELRTPITVARVRAGEIADAALRDALIGDLDSLTRTVGYLLDIAEMDSFDTLPLERVDLSQLARESIAGIAPLVFRGGKSIALHDADEPVVILAQPQFIARALGALLENAVKHTPAGTRIDVRLGPTSLSVTDDGPGIPQAEQDEVFRRFWRRDRSTAVGAGLGLAIVQRVAEIHGGRVVLDSQPGQTRFTIQFKKQA</sequence>
<dbReference type="InterPro" id="IPR003661">
    <property type="entry name" value="HisK_dim/P_dom"/>
</dbReference>
<dbReference type="InterPro" id="IPR036097">
    <property type="entry name" value="HisK_dim/P_sf"/>
</dbReference>